<dbReference type="RefSeq" id="WP_379902331.1">
    <property type="nucleotide sequence ID" value="NZ_JBHRTR010000028.1"/>
</dbReference>
<evidence type="ECO:0000313" key="7">
    <source>
        <dbReference type="EMBL" id="MFC3228841.1"/>
    </source>
</evidence>
<evidence type="ECO:0000256" key="5">
    <source>
        <dbReference type="HAMAP-Rule" id="MF_00956"/>
    </source>
</evidence>
<evidence type="ECO:0000256" key="4">
    <source>
        <dbReference type="ARBA" id="ARBA00023235"/>
    </source>
</evidence>
<feature type="binding site" evidence="5">
    <location>
        <position position="147"/>
    </location>
    <ligand>
        <name>NADP(+)</name>
        <dbReference type="ChEBI" id="CHEBI:58349"/>
    </ligand>
</feature>
<feature type="binding site" evidence="5">
    <location>
        <begin position="18"/>
        <end position="24"/>
    </location>
    <ligand>
        <name>NADP(+)</name>
        <dbReference type="ChEBI" id="CHEBI:58349"/>
    </ligand>
</feature>
<gene>
    <name evidence="5" type="primary">fcl</name>
    <name evidence="7" type="ORF">ACFOGJ_16470</name>
</gene>
<comment type="function">
    <text evidence="5">Catalyzes the two-step NADP-dependent conversion of GDP-4-dehydro-6-deoxy-D-mannose to GDP-fucose, involving an epimerase and a reductase reaction.</text>
</comment>
<evidence type="ECO:0000259" key="6">
    <source>
        <dbReference type="Pfam" id="PF01370"/>
    </source>
</evidence>
<feature type="domain" description="NAD-dependent epimerase/dehydratase" evidence="6">
    <location>
        <begin position="14"/>
        <end position="246"/>
    </location>
</feature>
<dbReference type="Gene3D" id="3.90.25.10">
    <property type="entry name" value="UDP-galactose 4-epimerase, domain 1"/>
    <property type="match status" value="1"/>
</dbReference>
<feature type="site" description="Important for catalytic activity" evidence="5">
    <location>
        <position position="116"/>
    </location>
</feature>
<reference evidence="8" key="1">
    <citation type="journal article" date="2019" name="Int. J. Syst. Evol. Microbiol.">
        <title>The Global Catalogue of Microorganisms (GCM) 10K type strain sequencing project: providing services to taxonomists for standard genome sequencing and annotation.</title>
        <authorList>
            <consortium name="The Broad Institute Genomics Platform"/>
            <consortium name="The Broad Institute Genome Sequencing Center for Infectious Disease"/>
            <person name="Wu L."/>
            <person name="Ma J."/>
        </authorList>
    </citation>
    <scope>NUCLEOTIDE SEQUENCE [LARGE SCALE GENOMIC DNA]</scope>
    <source>
        <strain evidence="8">KCTC 42964</strain>
    </source>
</reference>
<accession>A0ABV7L2F3</accession>
<dbReference type="InterPro" id="IPR001509">
    <property type="entry name" value="Epimerase_deHydtase"/>
</dbReference>
<evidence type="ECO:0000256" key="2">
    <source>
        <dbReference type="ARBA" id="ARBA00022857"/>
    </source>
</evidence>
<protein>
    <recommendedName>
        <fullName evidence="5">GDP-L-fucose synthase</fullName>
        <ecNumber evidence="5">1.1.1.271</ecNumber>
    </recommendedName>
    <alternativeName>
        <fullName evidence="5">GDP-4-keto-6-deoxy-D-mannose-3,5-epimerase-4-reductase</fullName>
    </alternativeName>
</protein>
<keyword evidence="5" id="KW-0511">Multifunctional enzyme</keyword>
<feature type="binding site" evidence="5">
    <location>
        <position position="211"/>
    </location>
    <ligand>
        <name>substrate</name>
    </ligand>
</feature>
<feature type="binding site" evidence="5">
    <location>
        <position position="196"/>
    </location>
    <ligand>
        <name>substrate</name>
    </ligand>
</feature>
<feature type="binding site" evidence="5">
    <location>
        <position position="278"/>
    </location>
    <ligand>
        <name>substrate</name>
    </ligand>
</feature>
<dbReference type="EMBL" id="JBHRTR010000028">
    <property type="protein sequence ID" value="MFC3228841.1"/>
    <property type="molecule type" value="Genomic_DNA"/>
</dbReference>
<feature type="active site" description="Proton donor/acceptor" evidence="5">
    <location>
        <position position="143"/>
    </location>
</feature>
<comment type="catalytic activity">
    <reaction evidence="5">
        <text>GDP-beta-L-fucose + NADP(+) = GDP-4-dehydro-alpha-D-rhamnose + NADPH + H(+)</text>
        <dbReference type="Rhea" id="RHEA:18885"/>
        <dbReference type="ChEBI" id="CHEBI:15378"/>
        <dbReference type="ChEBI" id="CHEBI:57273"/>
        <dbReference type="ChEBI" id="CHEBI:57783"/>
        <dbReference type="ChEBI" id="CHEBI:57964"/>
        <dbReference type="ChEBI" id="CHEBI:58349"/>
        <dbReference type="EC" id="1.1.1.271"/>
    </reaction>
</comment>
<dbReference type="Pfam" id="PF01370">
    <property type="entry name" value="Epimerase"/>
    <property type="match status" value="1"/>
</dbReference>
<comment type="pathway">
    <text evidence="5">Nucleotide-sugar biosynthesis; GDP-L-fucose biosynthesis via de novo pathway; GDP-L-fucose from GDP-alpha-D-mannose: step 2/2.</text>
</comment>
<keyword evidence="8" id="KW-1185">Reference proteome</keyword>
<evidence type="ECO:0000256" key="3">
    <source>
        <dbReference type="ARBA" id="ARBA00023002"/>
    </source>
</evidence>
<feature type="binding site" evidence="5">
    <location>
        <position position="188"/>
    </location>
    <ligand>
        <name>NADP(+)</name>
        <dbReference type="ChEBI" id="CHEBI:58349"/>
    </ligand>
</feature>
<keyword evidence="2 5" id="KW-0521">NADP</keyword>
<dbReference type="Gene3D" id="3.40.50.720">
    <property type="entry name" value="NAD(P)-binding Rossmann-like Domain"/>
    <property type="match status" value="1"/>
</dbReference>
<keyword evidence="3 5" id="KW-0560">Oxidoreductase</keyword>
<dbReference type="InterPro" id="IPR028614">
    <property type="entry name" value="GDP_fucose/colitose_synth"/>
</dbReference>
<name>A0ABV7L2F3_9PROT</name>
<sequence length="319" mass="33754">MAEASAFPVAGQRIWVAGHRGMVGSAVCRALRAAGAWPLTVDRADLDLTQAVEVAAWLRRERPDGIIVAAGRVAGIAGNAAHPASMMQENLMIAHSVIWGAHQADVARLAYLGASCVYPRDAAQPIAEESLLTGPLEPTNEGYALAKIAGMRLCAFLRQEFGRRYVSLVPANLYGRGDRAHADPDRAHVIPALMGRMLAARQAGAAEVEIWGTGKAVRDFLYVDDAAEAILLAYERFAGPGHLNIGSGSGTDIATLAGTIAEVTGFRGALRFDGSKPDGMPRKVLDSRTSFGLGWRPTTALVDGLRLTLQDLLAQAPPA</sequence>
<dbReference type="CDD" id="cd05239">
    <property type="entry name" value="GDP_FS_SDR_e"/>
    <property type="match status" value="1"/>
</dbReference>
<proteinExistence type="inferred from homology"/>
<dbReference type="PANTHER" id="PTHR43238">
    <property type="entry name" value="GDP-L-FUCOSE SYNTHASE"/>
    <property type="match status" value="1"/>
</dbReference>
<dbReference type="EC" id="1.1.1.271" evidence="5"/>
<comment type="caution">
    <text evidence="5">Lacks conserved residue(s) required for the propagation of feature annotation.</text>
</comment>
<feature type="binding site" evidence="5">
    <location>
        <position position="218"/>
    </location>
    <ligand>
        <name>substrate</name>
    </ligand>
</feature>
<evidence type="ECO:0000256" key="1">
    <source>
        <dbReference type="ARBA" id="ARBA00005959"/>
    </source>
</evidence>
<keyword evidence="4 5" id="KW-0413">Isomerase</keyword>
<dbReference type="SUPFAM" id="SSF51735">
    <property type="entry name" value="NAD(P)-binding Rossmann-fold domains"/>
    <property type="match status" value="1"/>
</dbReference>
<comment type="caution">
    <text evidence="7">The sequence shown here is derived from an EMBL/GenBank/DDBJ whole genome shotgun (WGS) entry which is preliminary data.</text>
</comment>
<organism evidence="7 8">
    <name type="scientific">Marinibaculum pumilum</name>
    <dbReference type="NCBI Taxonomy" id="1766165"/>
    <lineage>
        <taxon>Bacteria</taxon>
        <taxon>Pseudomonadati</taxon>
        <taxon>Pseudomonadota</taxon>
        <taxon>Alphaproteobacteria</taxon>
        <taxon>Rhodospirillales</taxon>
        <taxon>Rhodospirillaceae</taxon>
        <taxon>Marinibaculum</taxon>
    </lineage>
</organism>
<dbReference type="HAMAP" id="MF_00956">
    <property type="entry name" value="GDP_fucose_synth"/>
    <property type="match status" value="1"/>
</dbReference>
<comment type="similarity">
    <text evidence="1 5">Belongs to the NAD(P)-dependent epimerase/dehydratase family. Fucose synthase subfamily.</text>
</comment>
<dbReference type="PANTHER" id="PTHR43238:SF1">
    <property type="entry name" value="GDP-L-FUCOSE SYNTHASE"/>
    <property type="match status" value="1"/>
</dbReference>
<evidence type="ECO:0000313" key="8">
    <source>
        <dbReference type="Proteomes" id="UP001595528"/>
    </source>
</evidence>
<dbReference type="InterPro" id="IPR036291">
    <property type="entry name" value="NAD(P)-bd_dom_sf"/>
</dbReference>
<feature type="binding site" evidence="5">
    <location>
        <begin position="170"/>
        <end position="173"/>
    </location>
    <ligand>
        <name>NADP(+)</name>
        <dbReference type="ChEBI" id="CHEBI:58349"/>
    </ligand>
</feature>
<dbReference type="Proteomes" id="UP001595528">
    <property type="component" value="Unassembled WGS sequence"/>
</dbReference>